<dbReference type="Gene3D" id="1.10.238.160">
    <property type="match status" value="1"/>
</dbReference>
<dbReference type="AlphaFoldDB" id="A0A858SS84"/>
<protein>
    <submittedName>
        <fullName evidence="1">Transcriptional regulator</fullName>
    </submittedName>
</protein>
<evidence type="ECO:0000313" key="1">
    <source>
        <dbReference type="EMBL" id="QJF50692.1"/>
    </source>
</evidence>
<dbReference type="Proteomes" id="UP000503308">
    <property type="component" value="Chromosome"/>
</dbReference>
<reference evidence="1 2" key="1">
    <citation type="submission" date="2020-02" db="EMBL/GenBank/DDBJ databases">
        <title>Genome sequence of Roseobacter ponti.</title>
        <authorList>
            <person name="Hollensteiner J."/>
            <person name="Schneider D."/>
            <person name="Poehlein A."/>
            <person name="Daniel R."/>
        </authorList>
    </citation>
    <scope>NUCLEOTIDE SEQUENCE [LARGE SCALE GENOMIC DNA]</scope>
    <source>
        <strain evidence="1 2">DSM 106830</strain>
    </source>
</reference>
<name>A0A858SS84_9RHOB</name>
<dbReference type="EMBL" id="CP048788">
    <property type="protein sequence ID" value="QJF50692.1"/>
    <property type="molecule type" value="Genomic_DNA"/>
</dbReference>
<accession>A0A858SS84</accession>
<sequence length="76" mass="8843">MSKKSQGTSDALSDRRLTIKAVRDLCGGVSHMWIERRLAETDFPKPVKIGRLRFWSERAITLWWEEQDAKQSDVSH</sequence>
<gene>
    <name evidence="1" type="ORF">G3256_05735</name>
</gene>
<dbReference type="RefSeq" id="WP_169639908.1">
    <property type="nucleotide sequence ID" value="NZ_CP048788.1"/>
</dbReference>
<keyword evidence="2" id="KW-1185">Reference proteome</keyword>
<dbReference type="KEGG" id="rpon:G3256_05735"/>
<organism evidence="1 2">
    <name type="scientific">Roseobacter ponti</name>
    <dbReference type="NCBI Taxonomy" id="1891787"/>
    <lineage>
        <taxon>Bacteria</taxon>
        <taxon>Pseudomonadati</taxon>
        <taxon>Pseudomonadota</taxon>
        <taxon>Alphaproteobacteria</taxon>
        <taxon>Rhodobacterales</taxon>
        <taxon>Roseobacteraceae</taxon>
        <taxon>Roseobacter</taxon>
    </lineage>
</organism>
<proteinExistence type="predicted"/>
<evidence type="ECO:0000313" key="2">
    <source>
        <dbReference type="Proteomes" id="UP000503308"/>
    </source>
</evidence>